<dbReference type="Proteomes" id="UP001567350">
    <property type="component" value="Unassembled WGS sequence"/>
</dbReference>
<dbReference type="Pfam" id="PF00076">
    <property type="entry name" value="RRM_1"/>
    <property type="match status" value="1"/>
</dbReference>
<dbReference type="RefSeq" id="WP_219163338.1">
    <property type="nucleotide sequence ID" value="NZ_DAMCKS010000024.1"/>
</dbReference>
<dbReference type="InterPro" id="IPR048289">
    <property type="entry name" value="RRM2_NsCP33-like"/>
</dbReference>
<sequence length="118" mass="12127">MGNKLYVGNLPYAFRDNDLEQAFSEFGAVQSAKVMMERDTGRSKGFGFVEMGSDAEAQAAIQGLHGQNYGGRDLVVNEARPMEPRPPRSGGFGGGNGGGFGGGRGNGGGGYGGGRGGY</sequence>
<reference evidence="4 5" key="1">
    <citation type="submission" date="2024-08" db="EMBL/GenBank/DDBJ databases">
        <authorList>
            <person name="Feng Z."/>
            <person name="Ronholm J."/>
        </authorList>
    </citation>
    <scope>NUCLEOTIDE SEQUENCE [LARGE SCALE GENOMIC DNA]</scope>
    <source>
        <strain evidence="4 5">4-AB0-8</strain>
    </source>
</reference>
<feature type="domain" description="RRM" evidence="3">
    <location>
        <begin position="3"/>
        <end position="81"/>
    </location>
</feature>
<evidence type="ECO:0000256" key="1">
    <source>
        <dbReference type="ARBA" id="ARBA00022884"/>
    </source>
</evidence>
<dbReference type="InterPro" id="IPR052462">
    <property type="entry name" value="SLIRP/GR-RBP-like"/>
</dbReference>
<evidence type="ECO:0000259" key="3">
    <source>
        <dbReference type="PROSITE" id="PS50102"/>
    </source>
</evidence>
<dbReference type="PROSITE" id="PS50102">
    <property type="entry name" value="RRM"/>
    <property type="match status" value="1"/>
</dbReference>
<dbReference type="SMART" id="SM00360">
    <property type="entry name" value="RRM"/>
    <property type="match status" value="1"/>
</dbReference>
<keyword evidence="5" id="KW-1185">Reference proteome</keyword>
<keyword evidence="1" id="KW-0694">RNA-binding</keyword>
<dbReference type="InterPro" id="IPR000504">
    <property type="entry name" value="RRM_dom"/>
</dbReference>
<protein>
    <submittedName>
        <fullName evidence="4">RNA recognition motif domain-containing protein</fullName>
    </submittedName>
</protein>
<proteinExistence type="predicted"/>
<dbReference type="EMBL" id="JBGJLR010000003">
    <property type="protein sequence ID" value="MEZ2738808.1"/>
    <property type="molecule type" value="Genomic_DNA"/>
</dbReference>
<dbReference type="PANTHER" id="PTHR48027">
    <property type="entry name" value="HETEROGENEOUS NUCLEAR RIBONUCLEOPROTEIN 87F-RELATED"/>
    <property type="match status" value="1"/>
</dbReference>
<dbReference type="GeneID" id="300070784"/>
<evidence type="ECO:0000256" key="2">
    <source>
        <dbReference type="SAM" id="MobiDB-lite"/>
    </source>
</evidence>
<name>A0ABV4IEJ8_9BURK</name>
<feature type="region of interest" description="Disordered" evidence="2">
    <location>
        <begin position="79"/>
        <end position="118"/>
    </location>
</feature>
<organism evidence="4 5">
    <name type="scientific">Comamonas jiangduensis</name>
    <dbReference type="NCBI Taxonomy" id="1194168"/>
    <lineage>
        <taxon>Bacteria</taxon>
        <taxon>Pseudomonadati</taxon>
        <taxon>Pseudomonadota</taxon>
        <taxon>Betaproteobacteria</taxon>
        <taxon>Burkholderiales</taxon>
        <taxon>Comamonadaceae</taxon>
        <taxon>Comamonas</taxon>
    </lineage>
</organism>
<accession>A0ABV4IEJ8</accession>
<evidence type="ECO:0000313" key="4">
    <source>
        <dbReference type="EMBL" id="MEZ2738808.1"/>
    </source>
</evidence>
<comment type="caution">
    <text evidence="4">The sequence shown here is derived from an EMBL/GenBank/DDBJ whole genome shotgun (WGS) entry which is preliminary data.</text>
</comment>
<gene>
    <name evidence="4" type="ORF">ACBP88_04900</name>
</gene>
<feature type="compositionally biased region" description="Gly residues" evidence="2">
    <location>
        <begin position="90"/>
        <end position="118"/>
    </location>
</feature>
<evidence type="ECO:0000313" key="5">
    <source>
        <dbReference type="Proteomes" id="UP001567350"/>
    </source>
</evidence>
<dbReference type="CDD" id="cd21608">
    <property type="entry name" value="RRM2_NsCP33_like"/>
    <property type="match status" value="1"/>
</dbReference>